<evidence type="ECO:0000313" key="1">
    <source>
        <dbReference type="EMBL" id="TKI02768.1"/>
    </source>
</evidence>
<dbReference type="EMBL" id="SZPQ01000062">
    <property type="protein sequence ID" value="TKI02768.1"/>
    <property type="molecule type" value="Genomic_DNA"/>
</dbReference>
<sequence length="89" mass="9755">MKTMKKQRINDAATIAEAVEIIQEEPATTGGVSIQPLRRFNDGNVLRSPQDKPFTVSRLRAAELVANGLVVVIENIPGNRMRCPPETKG</sequence>
<proteinExistence type="predicted"/>
<keyword evidence="2" id="KW-1185">Reference proteome</keyword>
<reference evidence="1 2" key="1">
    <citation type="submission" date="2019-04" db="EMBL/GenBank/DDBJ databases">
        <authorList>
            <person name="Li M."/>
            <person name="Gao C."/>
        </authorList>
    </citation>
    <scope>NUCLEOTIDE SEQUENCE [LARGE SCALE GENOMIC DNA]</scope>
    <source>
        <strain evidence="1 2">BGMRC 2031</strain>
    </source>
</reference>
<accession>A0ABY2SGP6</accession>
<protein>
    <submittedName>
        <fullName evidence="1">Uncharacterized protein</fullName>
    </submittedName>
</protein>
<evidence type="ECO:0000313" key="2">
    <source>
        <dbReference type="Proteomes" id="UP000305202"/>
    </source>
</evidence>
<organism evidence="1 2">
    <name type="scientific">Martelella alba</name>
    <dbReference type="NCBI Taxonomy" id="2590451"/>
    <lineage>
        <taxon>Bacteria</taxon>
        <taxon>Pseudomonadati</taxon>
        <taxon>Pseudomonadota</taxon>
        <taxon>Alphaproteobacteria</taxon>
        <taxon>Hyphomicrobiales</taxon>
        <taxon>Aurantimonadaceae</taxon>
        <taxon>Martelella</taxon>
    </lineage>
</organism>
<dbReference type="Proteomes" id="UP000305202">
    <property type="component" value="Unassembled WGS sequence"/>
</dbReference>
<dbReference type="RefSeq" id="WP_136992850.1">
    <property type="nucleotide sequence ID" value="NZ_SZPQ01000062.1"/>
</dbReference>
<gene>
    <name evidence="1" type="ORF">FCN80_24025</name>
</gene>
<name>A0ABY2SGP6_9HYPH</name>
<comment type="caution">
    <text evidence="1">The sequence shown here is derived from an EMBL/GenBank/DDBJ whole genome shotgun (WGS) entry which is preliminary data.</text>
</comment>